<protein>
    <recommendedName>
        <fullName evidence="2">GH16 domain-containing protein</fullName>
    </recommendedName>
</protein>
<dbReference type="Gene3D" id="2.60.120.200">
    <property type="match status" value="1"/>
</dbReference>
<accession>A0A645JHS8</accession>
<evidence type="ECO:0008006" key="2">
    <source>
        <dbReference type="Google" id="ProtNLM"/>
    </source>
</evidence>
<dbReference type="InterPro" id="IPR013320">
    <property type="entry name" value="ConA-like_dom_sf"/>
</dbReference>
<sequence length="61" mass="6952">MIWMFLIACGGNLSKPYCGGHPRWHTKDYLAWGGDWGGAQGVDETKLPATYEIDYVRVYQK</sequence>
<organism evidence="1">
    <name type="scientific">bioreactor metagenome</name>
    <dbReference type="NCBI Taxonomy" id="1076179"/>
    <lineage>
        <taxon>unclassified sequences</taxon>
        <taxon>metagenomes</taxon>
        <taxon>ecological metagenomes</taxon>
    </lineage>
</organism>
<gene>
    <name evidence="1" type="ORF">SDC9_210515</name>
</gene>
<dbReference type="AlphaFoldDB" id="A0A645JHS8"/>
<comment type="caution">
    <text evidence="1">The sequence shown here is derived from an EMBL/GenBank/DDBJ whole genome shotgun (WGS) entry which is preliminary data.</text>
</comment>
<dbReference type="SUPFAM" id="SSF49899">
    <property type="entry name" value="Concanavalin A-like lectins/glucanases"/>
    <property type="match status" value="1"/>
</dbReference>
<evidence type="ECO:0000313" key="1">
    <source>
        <dbReference type="EMBL" id="MPN62762.1"/>
    </source>
</evidence>
<reference evidence="1" key="1">
    <citation type="submission" date="2019-08" db="EMBL/GenBank/DDBJ databases">
        <authorList>
            <person name="Kucharzyk K."/>
            <person name="Murdoch R.W."/>
            <person name="Higgins S."/>
            <person name="Loffler F."/>
        </authorList>
    </citation>
    <scope>NUCLEOTIDE SEQUENCE</scope>
</reference>
<proteinExistence type="predicted"/>
<dbReference type="EMBL" id="VSSQ01141261">
    <property type="protein sequence ID" value="MPN62762.1"/>
    <property type="molecule type" value="Genomic_DNA"/>
</dbReference>
<name>A0A645JHS8_9ZZZZ</name>